<dbReference type="EMBL" id="CADCTX010000044">
    <property type="protein sequence ID" value="CAA9297813.1"/>
    <property type="molecule type" value="Genomic_DNA"/>
</dbReference>
<dbReference type="AlphaFoldDB" id="A0A6J4K7S2"/>
<sequence>MSTPASLAASRSDVPAATLTARPSTVMLTSV</sequence>
<proteinExistence type="predicted"/>
<accession>A0A6J4K7S2</accession>
<reference evidence="1" key="1">
    <citation type="submission" date="2020-02" db="EMBL/GenBank/DDBJ databases">
        <authorList>
            <person name="Meier V. D."/>
        </authorList>
    </citation>
    <scope>NUCLEOTIDE SEQUENCE</scope>
    <source>
        <strain evidence="1">AVDCRST_MAG40</strain>
    </source>
</reference>
<protein>
    <submittedName>
        <fullName evidence="1">Uncharacterized protein</fullName>
    </submittedName>
</protein>
<name>A0A6J4K7S2_9BACT</name>
<organism evidence="1">
    <name type="scientific">uncultured Gemmatimonadaceae bacterium</name>
    <dbReference type="NCBI Taxonomy" id="246130"/>
    <lineage>
        <taxon>Bacteria</taxon>
        <taxon>Pseudomonadati</taxon>
        <taxon>Gemmatimonadota</taxon>
        <taxon>Gemmatimonadia</taxon>
        <taxon>Gemmatimonadales</taxon>
        <taxon>Gemmatimonadaceae</taxon>
        <taxon>environmental samples</taxon>
    </lineage>
</organism>
<gene>
    <name evidence="1" type="ORF">AVDCRST_MAG40-151</name>
</gene>
<evidence type="ECO:0000313" key="1">
    <source>
        <dbReference type="EMBL" id="CAA9297813.1"/>
    </source>
</evidence>